<reference evidence="1 2" key="1">
    <citation type="journal article" date="2016" name="Front. Microbiol.">
        <title>Genomic Resource of Rice Seed Associated Bacteria.</title>
        <authorList>
            <person name="Midha S."/>
            <person name="Bansal K."/>
            <person name="Sharma S."/>
            <person name="Kumar N."/>
            <person name="Patil P.P."/>
            <person name="Chaudhry V."/>
            <person name="Patil P.B."/>
        </authorList>
    </citation>
    <scope>NUCLEOTIDE SEQUENCE [LARGE SCALE GENOMIC DNA]</scope>
    <source>
        <strain evidence="1 2">NS115</strain>
    </source>
</reference>
<sequence>AKSMAGELGKLKDVEIGMPKWLGGDGFIQQKSEQPSSHASGISNVPYNGYLARLHKGERVLTPEDNETYNKGGSAGGSYSFGDIHIHGASGNPEEFADQLMGIIARRVSEAGGQM</sequence>
<organism evidence="1 2">
    <name type="scientific">Paenibacillus jamilae</name>
    <dbReference type="NCBI Taxonomy" id="114136"/>
    <lineage>
        <taxon>Bacteria</taxon>
        <taxon>Bacillati</taxon>
        <taxon>Bacillota</taxon>
        <taxon>Bacilli</taxon>
        <taxon>Bacillales</taxon>
        <taxon>Paenibacillaceae</taxon>
        <taxon>Paenibacillus</taxon>
    </lineage>
</organism>
<feature type="non-terminal residue" evidence="1">
    <location>
        <position position="1"/>
    </location>
</feature>
<keyword evidence="2" id="KW-1185">Reference proteome</keyword>
<dbReference type="Proteomes" id="UP000074866">
    <property type="component" value="Unassembled WGS sequence"/>
</dbReference>
<comment type="caution">
    <text evidence="1">The sequence shown here is derived from an EMBL/GenBank/DDBJ whole genome shotgun (WGS) entry which is preliminary data.</text>
</comment>
<name>A0ACC5A0N8_9BACL</name>
<proteinExistence type="predicted"/>
<accession>A0ACC5A0N8</accession>
<gene>
    <name evidence="1" type="ORF">NS115_03485</name>
</gene>
<evidence type="ECO:0000313" key="2">
    <source>
        <dbReference type="Proteomes" id="UP000074866"/>
    </source>
</evidence>
<dbReference type="EMBL" id="LDRX01000015">
    <property type="protein sequence ID" value="KTS84413.1"/>
    <property type="molecule type" value="Genomic_DNA"/>
</dbReference>
<evidence type="ECO:0000313" key="1">
    <source>
        <dbReference type="EMBL" id="KTS84413.1"/>
    </source>
</evidence>
<protein>
    <submittedName>
        <fullName evidence="1">Uncharacterized protein</fullName>
    </submittedName>
</protein>